<dbReference type="Proteomes" id="UP000049222">
    <property type="component" value="Unassembled WGS sequence"/>
</dbReference>
<sequence>MGLYVMGRDYLTAGRNLSERRDRDAISLSSNAPIDHLFCHAAELFMKAALIATVPTINVMKYGHRLHCLFGRMEEVNDLGSVLKSTKRAMNQRLGKIERAFTSADEAARFLAEQETFEKMGGAPLPTVGKDAAIMPRELFHWYGLRHSQKGGFFRYPMHRHETVPVVEGKDGLVELLPLALRYWTEEFSDGVYQMCSRASTSPN</sequence>
<dbReference type="AlphaFoldDB" id="A0A0M6YNP8"/>
<protein>
    <recommendedName>
        <fullName evidence="3">HEPN domain-containing protein</fullName>
    </recommendedName>
</protein>
<evidence type="ECO:0008006" key="3">
    <source>
        <dbReference type="Google" id="ProtNLM"/>
    </source>
</evidence>
<dbReference type="STRING" id="420998.JDO7802_02898"/>
<evidence type="ECO:0000313" key="2">
    <source>
        <dbReference type="Proteomes" id="UP000049222"/>
    </source>
</evidence>
<name>A0A0M6YNP8_9RHOB</name>
<gene>
    <name evidence="1" type="ORF">JDO7802_02898</name>
</gene>
<evidence type="ECO:0000313" key="1">
    <source>
        <dbReference type="EMBL" id="CTQ50867.1"/>
    </source>
</evidence>
<dbReference type="EMBL" id="CXSU01000012">
    <property type="protein sequence ID" value="CTQ50867.1"/>
    <property type="molecule type" value="Genomic_DNA"/>
</dbReference>
<accession>A0A0M6YNP8</accession>
<proteinExistence type="predicted"/>
<reference evidence="1 2" key="1">
    <citation type="submission" date="2015-07" db="EMBL/GenBank/DDBJ databases">
        <authorList>
            <person name="Noorani M."/>
        </authorList>
    </citation>
    <scope>NUCLEOTIDE SEQUENCE [LARGE SCALE GENOMIC DNA]</scope>
    <source>
        <strain evidence="1 2">CECT 7802</strain>
    </source>
</reference>
<organism evidence="1 2">
    <name type="scientific">Jannaschia donghaensis</name>
    <dbReference type="NCBI Taxonomy" id="420998"/>
    <lineage>
        <taxon>Bacteria</taxon>
        <taxon>Pseudomonadati</taxon>
        <taxon>Pseudomonadota</taxon>
        <taxon>Alphaproteobacteria</taxon>
        <taxon>Rhodobacterales</taxon>
        <taxon>Roseobacteraceae</taxon>
        <taxon>Jannaschia</taxon>
    </lineage>
</organism>
<keyword evidence="2" id="KW-1185">Reference proteome</keyword>